<dbReference type="EMBL" id="RQHW01000013">
    <property type="protein sequence ID" value="TGN20459.1"/>
    <property type="molecule type" value="Genomic_DNA"/>
</dbReference>
<reference evidence="2" key="1">
    <citation type="journal article" date="2019" name="PLoS Negl. Trop. Dis.">
        <title>Revisiting the worldwide diversity of Leptospira species in the environment.</title>
        <authorList>
            <person name="Vincent A.T."/>
            <person name="Schiettekatte O."/>
            <person name="Bourhy P."/>
            <person name="Veyrier F.J."/>
            <person name="Picardeau M."/>
        </authorList>
    </citation>
    <scope>NUCLEOTIDE SEQUENCE [LARGE SCALE GENOMIC DNA]</scope>
    <source>
        <strain evidence="2">201300427</strain>
    </source>
</reference>
<dbReference type="Pfam" id="PF13186">
    <property type="entry name" value="SPASM"/>
    <property type="match status" value="1"/>
</dbReference>
<dbReference type="PANTHER" id="PTHR11228:SF7">
    <property type="entry name" value="PQQA PEPTIDE CYCLASE"/>
    <property type="match status" value="1"/>
</dbReference>
<protein>
    <submittedName>
        <fullName evidence="2">Spiro-SPASM protein</fullName>
    </submittedName>
</protein>
<evidence type="ECO:0000259" key="1">
    <source>
        <dbReference type="Pfam" id="PF13186"/>
    </source>
</evidence>
<dbReference type="PANTHER" id="PTHR11228">
    <property type="entry name" value="RADICAL SAM DOMAIN PROTEIN"/>
    <property type="match status" value="1"/>
</dbReference>
<comment type="caution">
    <text evidence="2">The sequence shown here is derived from an EMBL/GenBank/DDBJ whole genome shotgun (WGS) entry which is preliminary data.</text>
</comment>
<name>A0A4R9M5G5_9LEPT</name>
<keyword evidence="3" id="KW-1185">Reference proteome</keyword>
<dbReference type="NCBIfam" id="TIGR04321">
    <property type="entry name" value="spiroSPASM"/>
    <property type="match status" value="1"/>
</dbReference>
<accession>A0A4R9M5G5</accession>
<dbReference type="InterPro" id="IPR023885">
    <property type="entry name" value="4Fe4S-binding_SPASM_dom"/>
</dbReference>
<gene>
    <name evidence="2" type="ORF">EHS15_04430</name>
</gene>
<dbReference type="Gene3D" id="3.20.20.70">
    <property type="entry name" value="Aldolase class I"/>
    <property type="match status" value="1"/>
</dbReference>
<dbReference type="InterPro" id="IPR058240">
    <property type="entry name" value="rSAM_sf"/>
</dbReference>
<dbReference type="InterPro" id="IPR050377">
    <property type="entry name" value="Radical_SAM_PqqE_MftC-like"/>
</dbReference>
<dbReference type="InterPro" id="IPR027608">
    <property type="entry name" value="Spiro_SPASM"/>
</dbReference>
<dbReference type="AlphaFoldDB" id="A0A4R9M5G5"/>
<proteinExistence type="predicted"/>
<dbReference type="CDD" id="cd21109">
    <property type="entry name" value="SPASM"/>
    <property type="match status" value="1"/>
</dbReference>
<evidence type="ECO:0000313" key="2">
    <source>
        <dbReference type="EMBL" id="TGN20459.1"/>
    </source>
</evidence>
<dbReference type="OrthoDB" id="335556at2"/>
<dbReference type="Proteomes" id="UP000298058">
    <property type="component" value="Unassembled WGS sequence"/>
</dbReference>
<organism evidence="2 3">
    <name type="scientific">Leptospira idonii</name>
    <dbReference type="NCBI Taxonomy" id="1193500"/>
    <lineage>
        <taxon>Bacteria</taxon>
        <taxon>Pseudomonadati</taxon>
        <taxon>Spirochaetota</taxon>
        <taxon>Spirochaetia</taxon>
        <taxon>Leptospirales</taxon>
        <taxon>Leptospiraceae</taxon>
        <taxon>Leptospira</taxon>
    </lineage>
</organism>
<sequence length="515" mass="60317">MTKKDYLPSLAAVFLDEESLRFLKKNPSPDLWIRFKNQIHSVFPNLTIHIRTNEDLTDWIRNEKELSDLVSYDNTSSELEFLNRIGEKLPPSKYQDPDWDEVCFLYFKGISPLLDVNLMKRSWQRHTDFFSQYSYSENLPEGLIPTVISREFLATLPDGLGTEVHSFFLKNINHYDVDIFFVPPDLRQYRFDLRVRDYRSLNLIRSVLNQTKEPVYESILPVLKEQPSIFRYAPSYIEWEIFRGNETLPIFSPKQFLSKDKEGSFISHKDAKTILQKLDSAFPSEMTFCLGGSGEPLLHPEWKEIVSSILEYSNLKELIIETGLYGNRNDLIDFINILPEETKKKLCLIVDVTTLKENRYEQIYGKNFLSSVLENIESLKQILPSTSLYVQMIKMKEVEDEIDAYFTFFEKKNINVILQKYNSYAGKLPERRVSDLTPIHREFCWHLARDLYVNVDGEVSICKQHQTYGLGNILKEDLSSIWEKGHPHFRQSFLGNHSEIPAPCVNCDEWYTFNA</sequence>
<evidence type="ECO:0000313" key="3">
    <source>
        <dbReference type="Proteomes" id="UP000298058"/>
    </source>
</evidence>
<dbReference type="RefSeq" id="WP_135759323.1">
    <property type="nucleotide sequence ID" value="NZ_RQHW01000013.1"/>
</dbReference>
<dbReference type="InterPro" id="IPR013785">
    <property type="entry name" value="Aldolase_TIM"/>
</dbReference>
<feature type="domain" description="4Fe4S-binding SPASM" evidence="1">
    <location>
        <begin position="444"/>
        <end position="508"/>
    </location>
</feature>
<dbReference type="SUPFAM" id="SSF102114">
    <property type="entry name" value="Radical SAM enzymes"/>
    <property type="match status" value="1"/>
</dbReference>